<accession>A0AAV7LLL9</accession>
<organism evidence="2 3">
    <name type="scientific">Pleurodeles waltl</name>
    <name type="common">Iberian ribbed newt</name>
    <dbReference type="NCBI Taxonomy" id="8319"/>
    <lineage>
        <taxon>Eukaryota</taxon>
        <taxon>Metazoa</taxon>
        <taxon>Chordata</taxon>
        <taxon>Craniata</taxon>
        <taxon>Vertebrata</taxon>
        <taxon>Euteleostomi</taxon>
        <taxon>Amphibia</taxon>
        <taxon>Batrachia</taxon>
        <taxon>Caudata</taxon>
        <taxon>Salamandroidea</taxon>
        <taxon>Salamandridae</taxon>
        <taxon>Pleurodelinae</taxon>
        <taxon>Pleurodeles</taxon>
    </lineage>
</organism>
<comment type="caution">
    <text evidence="2">The sequence shown here is derived from an EMBL/GenBank/DDBJ whole genome shotgun (WGS) entry which is preliminary data.</text>
</comment>
<evidence type="ECO:0000313" key="2">
    <source>
        <dbReference type="EMBL" id="KAJ1092506.1"/>
    </source>
</evidence>
<dbReference type="AlphaFoldDB" id="A0AAV7LLL9"/>
<feature type="compositionally biased region" description="Basic and acidic residues" evidence="1">
    <location>
        <begin position="46"/>
        <end position="67"/>
    </location>
</feature>
<dbReference type="EMBL" id="JANPWB010000015">
    <property type="protein sequence ID" value="KAJ1092506.1"/>
    <property type="molecule type" value="Genomic_DNA"/>
</dbReference>
<feature type="region of interest" description="Disordered" evidence="1">
    <location>
        <begin position="1"/>
        <end position="67"/>
    </location>
</feature>
<protein>
    <submittedName>
        <fullName evidence="2">Uncharacterized protein</fullName>
    </submittedName>
</protein>
<reference evidence="2" key="1">
    <citation type="journal article" date="2022" name="bioRxiv">
        <title>Sequencing and chromosome-scale assembly of the giantPleurodeles waltlgenome.</title>
        <authorList>
            <person name="Brown T."/>
            <person name="Elewa A."/>
            <person name="Iarovenko S."/>
            <person name="Subramanian E."/>
            <person name="Araus A.J."/>
            <person name="Petzold A."/>
            <person name="Susuki M."/>
            <person name="Suzuki K.-i.T."/>
            <person name="Hayashi T."/>
            <person name="Toyoda A."/>
            <person name="Oliveira C."/>
            <person name="Osipova E."/>
            <person name="Leigh N.D."/>
            <person name="Simon A."/>
            <person name="Yun M.H."/>
        </authorList>
    </citation>
    <scope>NUCLEOTIDE SEQUENCE</scope>
    <source>
        <strain evidence="2">20211129_DDA</strain>
        <tissue evidence="2">Liver</tissue>
    </source>
</reference>
<feature type="compositionally biased region" description="Basic and acidic residues" evidence="1">
    <location>
        <begin position="18"/>
        <end position="35"/>
    </location>
</feature>
<proteinExistence type="predicted"/>
<sequence length="67" mass="7405">MAGGMRQDTLGRSEIPGEEGRHRPGDNRLKLEVSRDSWTAGAIVGRRGEPDHDRDPGRRHDGTDASR</sequence>
<dbReference type="Proteomes" id="UP001066276">
    <property type="component" value="Chromosome 11"/>
</dbReference>
<gene>
    <name evidence="2" type="ORF">NDU88_005616</name>
</gene>
<name>A0AAV7LLL9_PLEWA</name>
<evidence type="ECO:0000256" key="1">
    <source>
        <dbReference type="SAM" id="MobiDB-lite"/>
    </source>
</evidence>
<keyword evidence="3" id="KW-1185">Reference proteome</keyword>
<evidence type="ECO:0000313" key="3">
    <source>
        <dbReference type="Proteomes" id="UP001066276"/>
    </source>
</evidence>